<dbReference type="Proteomes" id="UP000325577">
    <property type="component" value="Linkage Group LG5"/>
</dbReference>
<protein>
    <submittedName>
        <fullName evidence="2">Uncharacterized protein</fullName>
    </submittedName>
</protein>
<dbReference type="PANTHER" id="PTHR33167:SF7">
    <property type="entry name" value="SHUGOSHIN C-TERMINAL DOMAIN-CONTAINING PROTEIN"/>
    <property type="match status" value="1"/>
</dbReference>
<accession>A0A5J4ZX39</accession>
<keyword evidence="3" id="KW-1185">Reference proteome</keyword>
<dbReference type="AlphaFoldDB" id="A0A5J4ZX39"/>
<evidence type="ECO:0000313" key="2">
    <source>
        <dbReference type="EMBL" id="KAA8521681.1"/>
    </source>
</evidence>
<organism evidence="2 3">
    <name type="scientific">Nyssa sinensis</name>
    <dbReference type="NCBI Taxonomy" id="561372"/>
    <lineage>
        <taxon>Eukaryota</taxon>
        <taxon>Viridiplantae</taxon>
        <taxon>Streptophyta</taxon>
        <taxon>Embryophyta</taxon>
        <taxon>Tracheophyta</taxon>
        <taxon>Spermatophyta</taxon>
        <taxon>Magnoliopsida</taxon>
        <taxon>eudicotyledons</taxon>
        <taxon>Gunneridae</taxon>
        <taxon>Pentapetalae</taxon>
        <taxon>asterids</taxon>
        <taxon>Cornales</taxon>
        <taxon>Nyssaceae</taxon>
        <taxon>Nyssa</taxon>
    </lineage>
</organism>
<evidence type="ECO:0000256" key="1">
    <source>
        <dbReference type="SAM" id="MobiDB-lite"/>
    </source>
</evidence>
<dbReference type="PANTHER" id="PTHR33167">
    <property type="entry name" value="TRANSCRIPTION FACTOR, PUTATIVE (DUF863)-RELATED"/>
    <property type="match status" value="1"/>
</dbReference>
<dbReference type="EMBL" id="CM018048">
    <property type="protein sequence ID" value="KAA8521681.1"/>
    <property type="molecule type" value="Genomic_DNA"/>
</dbReference>
<proteinExistence type="predicted"/>
<sequence length="268" mass="29607">MAVFAASASNDFKAKISSANEAVLILGSENHLQFNLEKNMDQIRSTIMQQEALFREQVQALHKLYDVQKSAMQEIKKSIFSPAQKWVYNYESVTIGDNSLCGSILVVKPLRPASANAESYKEESLALSLHPFYALKEVQSCDSLCMNSHGANTSYSSQSKPTRNFDLEKLPEYNVDESQNEVKSNSSTMPDINSTLTNRTLDRDANRFLGADLSVKMDSPSPTQVYPEPDFRTPSSPSQKINQDCDQALGGNVCGVDEKCATGISKPE</sequence>
<feature type="region of interest" description="Disordered" evidence="1">
    <location>
        <begin position="212"/>
        <end position="241"/>
    </location>
</feature>
<reference evidence="2 3" key="1">
    <citation type="submission" date="2019-09" db="EMBL/GenBank/DDBJ databases">
        <title>A chromosome-level genome assembly of the Chinese tupelo Nyssa sinensis.</title>
        <authorList>
            <person name="Yang X."/>
            <person name="Kang M."/>
            <person name="Yang Y."/>
            <person name="Xiong H."/>
            <person name="Wang M."/>
            <person name="Zhang Z."/>
            <person name="Wang Z."/>
            <person name="Wu H."/>
            <person name="Ma T."/>
            <person name="Liu J."/>
            <person name="Xi Z."/>
        </authorList>
    </citation>
    <scope>NUCLEOTIDE SEQUENCE [LARGE SCALE GENOMIC DNA]</scope>
    <source>
        <strain evidence="2">J267</strain>
        <tissue evidence="2">Leaf</tissue>
    </source>
</reference>
<dbReference type="OrthoDB" id="1928288at2759"/>
<name>A0A5J4ZX39_9ASTE</name>
<feature type="region of interest" description="Disordered" evidence="1">
    <location>
        <begin position="176"/>
        <end position="196"/>
    </location>
</feature>
<feature type="compositionally biased region" description="Polar residues" evidence="1">
    <location>
        <begin position="181"/>
        <end position="196"/>
    </location>
</feature>
<evidence type="ECO:0000313" key="3">
    <source>
        <dbReference type="Proteomes" id="UP000325577"/>
    </source>
</evidence>
<gene>
    <name evidence="2" type="ORF">F0562_012329</name>
</gene>